<proteinExistence type="predicted"/>
<dbReference type="InterPro" id="IPR051819">
    <property type="entry name" value="PTS_sugar-specific_EIIB"/>
</dbReference>
<name>A0A1L8SQJ6_9ENTE</name>
<organism evidence="9 10">
    <name type="scientific">Enterococcus devriesei</name>
    <dbReference type="NCBI Taxonomy" id="319970"/>
    <lineage>
        <taxon>Bacteria</taxon>
        <taxon>Bacillati</taxon>
        <taxon>Bacillota</taxon>
        <taxon>Bacilli</taxon>
        <taxon>Lactobacillales</taxon>
        <taxon>Enterococcaceae</taxon>
        <taxon>Enterococcus</taxon>
    </lineage>
</organism>
<evidence type="ECO:0000256" key="4">
    <source>
        <dbReference type="ARBA" id="ARBA00022679"/>
    </source>
</evidence>
<accession>A0A1L8SQJ6</accession>
<dbReference type="PANTHER" id="PTHR34581">
    <property type="entry name" value="PTS SYSTEM N,N'-DIACETYLCHITOBIOSE-SPECIFIC EIIB COMPONENT"/>
    <property type="match status" value="1"/>
</dbReference>
<dbReference type="OrthoDB" id="9808134at2"/>
<evidence type="ECO:0000256" key="3">
    <source>
        <dbReference type="ARBA" id="ARBA00022597"/>
    </source>
</evidence>
<dbReference type="Gene3D" id="3.40.50.2300">
    <property type="match status" value="1"/>
</dbReference>
<dbReference type="InterPro" id="IPR013012">
    <property type="entry name" value="PTS_EIIB_3"/>
</dbReference>
<evidence type="ECO:0000256" key="5">
    <source>
        <dbReference type="ARBA" id="ARBA00022683"/>
    </source>
</evidence>
<dbReference type="InterPro" id="IPR036095">
    <property type="entry name" value="PTS_EIIB-like_sf"/>
</dbReference>
<dbReference type="InterPro" id="IPR003501">
    <property type="entry name" value="PTS_EIIB_2/3"/>
</dbReference>
<dbReference type="Pfam" id="PF02302">
    <property type="entry name" value="PTS_IIB"/>
    <property type="match status" value="1"/>
</dbReference>
<evidence type="ECO:0000256" key="7">
    <source>
        <dbReference type="PROSITE-ProRule" id="PRU00423"/>
    </source>
</evidence>
<keyword evidence="4" id="KW-0808">Transferase</keyword>
<keyword evidence="3" id="KW-0762">Sugar transport</keyword>
<evidence type="ECO:0000256" key="2">
    <source>
        <dbReference type="ARBA" id="ARBA00022553"/>
    </source>
</evidence>
<dbReference type="RefSeq" id="WP_071863242.1">
    <property type="nucleotide sequence ID" value="NZ_JBHLVS010000013.1"/>
</dbReference>
<comment type="caution">
    <text evidence="9">The sequence shown here is derived from an EMBL/GenBank/DDBJ whole genome shotgun (WGS) entry which is preliminary data.</text>
</comment>
<evidence type="ECO:0000313" key="10">
    <source>
        <dbReference type="Proteomes" id="UP000183700"/>
    </source>
</evidence>
<protein>
    <recommendedName>
        <fullName evidence="8">PTS EIIB type-3 domain-containing protein</fullName>
    </recommendedName>
</protein>
<dbReference type="STRING" id="319970.RV00_GL000896"/>
<dbReference type="AlphaFoldDB" id="A0A1L8SQJ6"/>
<feature type="domain" description="PTS EIIB type-3" evidence="8">
    <location>
        <begin position="1"/>
        <end position="102"/>
    </location>
</feature>
<gene>
    <name evidence="9" type="ORF">RV00_GL000896</name>
</gene>
<dbReference type="GO" id="GO:0008982">
    <property type="term" value="F:protein-N(PI)-phosphohistidine-sugar phosphotransferase activity"/>
    <property type="evidence" value="ECO:0007669"/>
    <property type="project" value="InterPro"/>
</dbReference>
<dbReference type="GO" id="GO:0009401">
    <property type="term" value="P:phosphoenolpyruvate-dependent sugar phosphotransferase system"/>
    <property type="evidence" value="ECO:0007669"/>
    <property type="project" value="UniProtKB-KW"/>
</dbReference>
<reference evidence="9 10" key="1">
    <citation type="submission" date="2014-12" db="EMBL/GenBank/DDBJ databases">
        <title>Draft genome sequences of 29 type strains of Enterococci.</title>
        <authorList>
            <person name="Zhong Z."/>
            <person name="Sun Z."/>
            <person name="Liu W."/>
            <person name="Zhang W."/>
            <person name="Zhang H."/>
        </authorList>
    </citation>
    <scope>NUCLEOTIDE SEQUENCE [LARGE SCALE GENOMIC DNA]</scope>
    <source>
        <strain evidence="9 10">DSM 22802</strain>
    </source>
</reference>
<dbReference type="SUPFAM" id="SSF52794">
    <property type="entry name" value="PTS system IIB component-like"/>
    <property type="match status" value="1"/>
</dbReference>
<feature type="modified residue" description="Phosphocysteine; by EIIA" evidence="7">
    <location>
        <position position="7"/>
    </location>
</feature>
<sequence>MNVLLVCQAGMSTAILCKKISEVAEKAGQSLHIEAVGLEKVGPKSQAKQLVMLAPQVRYAVPNVRKEVPAKIPIMVINSTDFGLMNAEGVYQNMMTVVESRK</sequence>
<dbReference type="GO" id="GO:0016301">
    <property type="term" value="F:kinase activity"/>
    <property type="evidence" value="ECO:0007669"/>
    <property type="project" value="UniProtKB-KW"/>
</dbReference>
<keyword evidence="6" id="KW-0418">Kinase</keyword>
<dbReference type="Proteomes" id="UP000183700">
    <property type="component" value="Unassembled WGS sequence"/>
</dbReference>
<dbReference type="EMBL" id="JXKM01000015">
    <property type="protein sequence ID" value="OJG34084.1"/>
    <property type="molecule type" value="Genomic_DNA"/>
</dbReference>
<keyword evidence="1" id="KW-0813">Transport</keyword>
<keyword evidence="10" id="KW-1185">Reference proteome</keyword>
<keyword evidence="2" id="KW-0597">Phosphoprotein</keyword>
<dbReference type="PANTHER" id="PTHR34581:SF2">
    <property type="entry name" value="PTS SYSTEM N,N'-DIACETYLCHITOBIOSE-SPECIFIC EIIB COMPONENT"/>
    <property type="match status" value="1"/>
</dbReference>
<dbReference type="PROSITE" id="PS51100">
    <property type="entry name" value="PTS_EIIB_TYPE_3"/>
    <property type="match status" value="1"/>
</dbReference>
<keyword evidence="5" id="KW-0598">Phosphotransferase system</keyword>
<evidence type="ECO:0000313" key="9">
    <source>
        <dbReference type="EMBL" id="OJG34084.1"/>
    </source>
</evidence>
<evidence type="ECO:0000259" key="8">
    <source>
        <dbReference type="PROSITE" id="PS51100"/>
    </source>
</evidence>
<evidence type="ECO:0000256" key="6">
    <source>
        <dbReference type="ARBA" id="ARBA00022777"/>
    </source>
</evidence>
<evidence type="ECO:0000256" key="1">
    <source>
        <dbReference type="ARBA" id="ARBA00022448"/>
    </source>
</evidence>